<feature type="chain" id="PRO_5012551643" description="DUF2680 domain-containing protein" evidence="1">
    <location>
        <begin position="28"/>
        <end position="208"/>
    </location>
</feature>
<organism evidence="2 3">
    <name type="scientific">Thermanaeromonas toyohensis ToBE</name>
    <dbReference type="NCBI Taxonomy" id="698762"/>
    <lineage>
        <taxon>Bacteria</taxon>
        <taxon>Bacillati</taxon>
        <taxon>Bacillota</taxon>
        <taxon>Clostridia</taxon>
        <taxon>Neomoorellales</taxon>
        <taxon>Neomoorellaceae</taxon>
        <taxon>Thermanaeromonas</taxon>
    </lineage>
</organism>
<dbReference type="AlphaFoldDB" id="A0A1W1W0Z2"/>
<keyword evidence="3" id="KW-1185">Reference proteome</keyword>
<reference evidence="2 3" key="1">
    <citation type="submission" date="2017-04" db="EMBL/GenBank/DDBJ databases">
        <authorList>
            <person name="Afonso C.L."/>
            <person name="Miller P.J."/>
            <person name="Scott M.A."/>
            <person name="Spackman E."/>
            <person name="Goraichik I."/>
            <person name="Dimitrov K.M."/>
            <person name="Suarez D.L."/>
            <person name="Swayne D.E."/>
        </authorList>
    </citation>
    <scope>NUCLEOTIDE SEQUENCE [LARGE SCALE GENOMIC DNA]</scope>
    <source>
        <strain evidence="2 3">ToBE</strain>
    </source>
</reference>
<protein>
    <recommendedName>
        <fullName evidence="4">DUF2680 domain-containing protein</fullName>
    </recommendedName>
</protein>
<gene>
    <name evidence="2" type="ORF">SAMN00808754_2839</name>
</gene>
<keyword evidence="1" id="KW-0732">Signal</keyword>
<dbReference type="Proteomes" id="UP000192569">
    <property type="component" value="Chromosome I"/>
</dbReference>
<proteinExistence type="predicted"/>
<sequence>MNKKKMFLLSAVLLLVLSLVGASVALAQNNTQTPRATLHQLFWEKLAANLGIDVSRLQEAFKVAGSQALDEAIQQGLLPADKAQRLKEAIEKGQWGPMEKFIKWGGPHKFGRGYVGDLFRDIASILGMTPQELKEELKSGKTLEEIASTKGMTLEQLKEKWLTTKKAALDNQVSQGKLSAEKAQQILSRLEKIDFSKLGPRIKGPLTN</sequence>
<name>A0A1W1W0Z2_9FIRM</name>
<dbReference type="STRING" id="698762.SAMN00808754_2839"/>
<evidence type="ECO:0000313" key="2">
    <source>
        <dbReference type="EMBL" id="SMB99299.1"/>
    </source>
</evidence>
<evidence type="ECO:0000313" key="3">
    <source>
        <dbReference type="Proteomes" id="UP000192569"/>
    </source>
</evidence>
<evidence type="ECO:0000256" key="1">
    <source>
        <dbReference type="SAM" id="SignalP"/>
    </source>
</evidence>
<evidence type="ECO:0008006" key="4">
    <source>
        <dbReference type="Google" id="ProtNLM"/>
    </source>
</evidence>
<feature type="signal peptide" evidence="1">
    <location>
        <begin position="1"/>
        <end position="27"/>
    </location>
</feature>
<dbReference type="EMBL" id="LT838272">
    <property type="protein sequence ID" value="SMB99299.1"/>
    <property type="molecule type" value="Genomic_DNA"/>
</dbReference>
<accession>A0A1W1W0Z2</accession>
<dbReference type="RefSeq" id="WP_231967796.1">
    <property type="nucleotide sequence ID" value="NZ_LT838272.1"/>
</dbReference>